<dbReference type="EMBL" id="CAVMJV010000173">
    <property type="protein sequence ID" value="CAK5119870.1"/>
    <property type="molecule type" value="Genomic_DNA"/>
</dbReference>
<keyword evidence="2" id="KW-1185">Reference proteome</keyword>
<gene>
    <name evidence="1" type="ORF">MENTE1834_LOCUS46612</name>
</gene>
<dbReference type="Proteomes" id="UP001497535">
    <property type="component" value="Unassembled WGS sequence"/>
</dbReference>
<name>A0ACB1B3K4_MELEN</name>
<evidence type="ECO:0000313" key="2">
    <source>
        <dbReference type="Proteomes" id="UP001497535"/>
    </source>
</evidence>
<proteinExistence type="predicted"/>
<sequence length="1110" mass="129265">MFLGYTKGVHTFVDYWEFEDKKTMRKTNRKTKTMTAKPIKHKYSDTIETSCATNLEHLKTRYIHRVTLTGLIENKRYGTLFGEKLNFLIKNLTEYQVGYFKPSKIRGVECTIPQSFSEGKDPRHCKKVTRKDVFNFFMFPWSNPVDYDFTIAIFGDLGLKKPSANVSDKLSWRSPKYDKLAPQAFESLIELVHRNANPTHPMLNKLKHPIHKSHLDEKSSGFKMQSDIAYNLHTWRSEGKKQNCKFYNLGDRFMTIMENVAAYVPYLVIAGNHENEEKNENRPDPPGPDSSFFNPQYEHFESRFFMPRNLTNHATNHYYHFKYGPIFFVCVSTEFYYSYSKQEPFKWIPDVARIKKQYEFIKYSLKEANEQREKYPWLVVVQHRPFYCTSKNKQTCRFNKYHKDGIPLTDPNNPKVYKLQYGLEELYNRYHVDLVLSGHEHAFEMFPPIQLNREINKVVPYKYWWNATRLVNVNNNTTPVQHDFMSFRDPVAPAYVVVGRPGNTEEKEQLSDIPYLERINQYTDFSMTLLHYPGSVAKKSLITVRQVDVLQGNVPMEFALEKTFTSYNIKEIYNSMEGNIQNKYQLESSYLISDRKRHEKFLEDTIEFSIHNYADLEEKEPDLVYPPLSKNEDKDKEKDFLLKEISITAGENSKIRALLYSYNLKREHPLNTHLDEMYKIAIKGVCGSNYQQILKNQADWKNQQVQEALRQFTQKILMDHSKMFSKPPEQKIINDKKRKKSATKENSQPNVNPLKTNVQKTTNPFQNLFGKNIFGTTKENVQPNFAAQNGPQQVFHFQAGVDGNVKKEQNDNYFKNGTKIFGTNKENIQPTFVAQKADSTKNVKKSASFAQNISTDIPQTLNTSSVNASSTTGGLKGILNVPLPNFPQTSSLKPVRVDTNTHVTAEYSPQSLDKPNSPQVTYRINTQVKVDYEPQNVTKGETQNKAEQSKNTNEKTQEVKKRKRNFKAKIEWSEDELYDLTDLIAYFYYRALVKPSCDMSKFPLFKGYIAKNGDKVLEMNPNVVEKIISNDKADCVFIHYYKSISNEQANYGTLLDKLFSSKGVCFQLLFVRDRDLTKTGKISLFERPVMKLRSIIEDRSLKSHCLRDRS</sequence>
<comment type="caution">
    <text evidence="1">The sequence shown here is derived from an EMBL/GenBank/DDBJ whole genome shotgun (WGS) entry which is preliminary data.</text>
</comment>
<organism evidence="1 2">
    <name type="scientific">Meloidogyne enterolobii</name>
    <name type="common">Root-knot nematode worm</name>
    <name type="synonym">Meloidogyne mayaguensis</name>
    <dbReference type="NCBI Taxonomy" id="390850"/>
    <lineage>
        <taxon>Eukaryota</taxon>
        <taxon>Metazoa</taxon>
        <taxon>Ecdysozoa</taxon>
        <taxon>Nematoda</taxon>
        <taxon>Chromadorea</taxon>
        <taxon>Rhabditida</taxon>
        <taxon>Tylenchina</taxon>
        <taxon>Tylenchomorpha</taxon>
        <taxon>Tylenchoidea</taxon>
        <taxon>Meloidogynidae</taxon>
        <taxon>Meloidogyninae</taxon>
        <taxon>Meloidogyne</taxon>
    </lineage>
</organism>
<protein>
    <submittedName>
        <fullName evidence="1">Uncharacterized protein</fullName>
    </submittedName>
</protein>
<accession>A0ACB1B3K4</accession>
<evidence type="ECO:0000313" key="1">
    <source>
        <dbReference type="EMBL" id="CAK5119870.1"/>
    </source>
</evidence>
<reference evidence="1" key="1">
    <citation type="submission" date="2023-11" db="EMBL/GenBank/DDBJ databases">
        <authorList>
            <person name="Poullet M."/>
        </authorList>
    </citation>
    <scope>NUCLEOTIDE SEQUENCE</scope>
    <source>
        <strain evidence="1">E1834</strain>
    </source>
</reference>